<dbReference type="InterPro" id="IPR013520">
    <property type="entry name" value="Ribonucl_H"/>
</dbReference>
<evidence type="ECO:0000256" key="1">
    <source>
        <dbReference type="ARBA" id="ARBA00006643"/>
    </source>
</evidence>
<evidence type="ECO:0000256" key="7">
    <source>
        <dbReference type="PROSITE-ProRule" id="PRU00708"/>
    </source>
</evidence>
<evidence type="ECO:0000313" key="11">
    <source>
        <dbReference type="Proteomes" id="UP000682877"/>
    </source>
</evidence>
<gene>
    <name evidence="10" type="ORF">AARE701A_LOCUS7242</name>
</gene>
<protein>
    <recommendedName>
        <fullName evidence="9">SP-RING-type domain-containing protein</fullName>
    </recommendedName>
</protein>
<dbReference type="FunFam" id="1.25.40.10:FF:002291">
    <property type="entry name" value="Putative pentatricopeptide repeat-containing protein At3g15130"/>
    <property type="match status" value="1"/>
</dbReference>
<dbReference type="InterPro" id="IPR046960">
    <property type="entry name" value="PPR_At4g14850-like_plant"/>
</dbReference>
<dbReference type="InterPro" id="IPR046848">
    <property type="entry name" value="E_motif"/>
</dbReference>
<dbReference type="InterPro" id="IPR002885">
    <property type="entry name" value="PPR_rpt"/>
</dbReference>
<dbReference type="EMBL" id="LR999453">
    <property type="protein sequence ID" value="CAE5967355.1"/>
    <property type="molecule type" value="Genomic_DNA"/>
</dbReference>
<evidence type="ECO:0000256" key="8">
    <source>
        <dbReference type="SAM" id="Coils"/>
    </source>
</evidence>
<dbReference type="Gene3D" id="3.30.40.10">
    <property type="entry name" value="Zinc/RING finger domain, C3HC4 (zinc finger)"/>
    <property type="match status" value="1"/>
</dbReference>
<dbReference type="SUPFAM" id="SSF57850">
    <property type="entry name" value="RING/U-box"/>
    <property type="match status" value="1"/>
</dbReference>
<feature type="coiled-coil region" evidence="8">
    <location>
        <begin position="29"/>
        <end position="68"/>
    </location>
</feature>
<dbReference type="GO" id="GO:0000175">
    <property type="term" value="F:3'-5'-RNA exonuclease activity"/>
    <property type="evidence" value="ECO:0007669"/>
    <property type="project" value="InterPro"/>
</dbReference>
<dbReference type="InterPro" id="IPR047201">
    <property type="entry name" value="ERI-1_3'hExo-like"/>
</dbReference>
<dbReference type="Gene3D" id="1.25.40.10">
    <property type="entry name" value="Tetratricopeptide repeat domain"/>
    <property type="match status" value="4"/>
</dbReference>
<dbReference type="NCBIfam" id="TIGR00756">
    <property type="entry name" value="PPR"/>
    <property type="match status" value="5"/>
</dbReference>
<keyword evidence="3" id="KW-0677">Repeat</keyword>
<dbReference type="PROSITE" id="PS51375">
    <property type="entry name" value="PPR"/>
    <property type="match status" value="5"/>
</dbReference>
<evidence type="ECO:0000256" key="5">
    <source>
        <dbReference type="ARBA" id="ARBA00022833"/>
    </source>
</evidence>
<keyword evidence="5" id="KW-0862">Zinc</keyword>
<dbReference type="CDD" id="cd16651">
    <property type="entry name" value="SPL-RING_NSE2"/>
    <property type="match status" value="1"/>
</dbReference>
<feature type="repeat" description="PPR" evidence="7">
    <location>
        <begin position="804"/>
        <end position="838"/>
    </location>
</feature>
<dbReference type="Pfam" id="PF00929">
    <property type="entry name" value="RNase_T"/>
    <property type="match status" value="1"/>
</dbReference>
<feature type="repeat" description="PPR" evidence="7">
    <location>
        <begin position="839"/>
        <end position="874"/>
    </location>
</feature>
<evidence type="ECO:0000256" key="3">
    <source>
        <dbReference type="ARBA" id="ARBA00022737"/>
    </source>
</evidence>
<dbReference type="GO" id="GO:0008270">
    <property type="term" value="F:zinc ion binding"/>
    <property type="evidence" value="ECO:0007669"/>
    <property type="project" value="UniProtKB-KW"/>
</dbReference>
<dbReference type="InterPro" id="IPR032867">
    <property type="entry name" value="DYW_dom"/>
</dbReference>
<dbReference type="Pfam" id="PF20431">
    <property type="entry name" value="E_motif"/>
    <property type="match status" value="1"/>
</dbReference>
<keyword evidence="11" id="KW-1185">Reference proteome</keyword>
<dbReference type="GO" id="GO:0009451">
    <property type="term" value="P:RNA modification"/>
    <property type="evidence" value="ECO:0007669"/>
    <property type="project" value="InterPro"/>
</dbReference>
<feature type="repeat" description="PPR" evidence="7">
    <location>
        <begin position="497"/>
        <end position="531"/>
    </location>
</feature>
<organism evidence="10 11">
    <name type="scientific">Arabidopsis arenosa</name>
    <name type="common">Sand rock-cress</name>
    <name type="synonym">Cardaminopsis arenosa</name>
    <dbReference type="NCBI Taxonomy" id="38785"/>
    <lineage>
        <taxon>Eukaryota</taxon>
        <taxon>Viridiplantae</taxon>
        <taxon>Streptophyta</taxon>
        <taxon>Embryophyta</taxon>
        <taxon>Tracheophyta</taxon>
        <taxon>Spermatophyta</taxon>
        <taxon>Magnoliopsida</taxon>
        <taxon>eudicotyledons</taxon>
        <taxon>Gunneridae</taxon>
        <taxon>Pentapetalae</taxon>
        <taxon>rosids</taxon>
        <taxon>malvids</taxon>
        <taxon>Brassicales</taxon>
        <taxon>Brassicaceae</taxon>
        <taxon>Camelineae</taxon>
        <taxon>Arabidopsis</taxon>
    </lineage>
</organism>
<dbReference type="SUPFAM" id="SSF53098">
    <property type="entry name" value="Ribonuclease H-like"/>
    <property type="match status" value="1"/>
</dbReference>
<reference evidence="10" key="1">
    <citation type="submission" date="2021-01" db="EMBL/GenBank/DDBJ databases">
        <authorList>
            <person name="Bezrukov I."/>
        </authorList>
    </citation>
    <scope>NUCLEOTIDE SEQUENCE</scope>
</reference>
<name>A0A8S1ZV05_ARAAE</name>
<evidence type="ECO:0000256" key="4">
    <source>
        <dbReference type="ARBA" id="ARBA00022771"/>
    </source>
</evidence>
<evidence type="ECO:0000256" key="2">
    <source>
        <dbReference type="ARBA" id="ARBA00022723"/>
    </source>
</evidence>
<dbReference type="AlphaFoldDB" id="A0A8S1ZV05"/>
<keyword evidence="2" id="KW-0479">Metal-binding</keyword>
<dbReference type="InterPro" id="IPR036397">
    <property type="entry name" value="RNaseH_sf"/>
</dbReference>
<comment type="similarity">
    <text evidence="1">Belongs to the PPR family. PCMP-H subfamily.</text>
</comment>
<keyword evidence="4 6" id="KW-0863">Zinc-finger</keyword>
<dbReference type="Pfam" id="PF14432">
    <property type="entry name" value="DYW_deaminase"/>
    <property type="match status" value="1"/>
</dbReference>
<proteinExistence type="inferred from homology"/>
<evidence type="ECO:0000256" key="6">
    <source>
        <dbReference type="PROSITE-ProRule" id="PRU00452"/>
    </source>
</evidence>
<feature type="domain" description="SP-RING-type" evidence="9">
    <location>
        <begin position="141"/>
        <end position="228"/>
    </location>
</feature>
<feature type="repeat" description="PPR" evidence="7">
    <location>
        <begin position="598"/>
        <end position="632"/>
    </location>
</feature>
<dbReference type="PANTHER" id="PTHR47926:SF504">
    <property type="entry name" value="(WILD MALAYSIAN BANANA) HYPOTHETICAL PROTEIN"/>
    <property type="match status" value="1"/>
</dbReference>
<feature type="repeat" description="PPR" evidence="7">
    <location>
        <begin position="703"/>
        <end position="737"/>
    </location>
</feature>
<dbReference type="Pfam" id="PF13041">
    <property type="entry name" value="PPR_2"/>
    <property type="match status" value="2"/>
</dbReference>
<dbReference type="Proteomes" id="UP000682877">
    <property type="component" value="Chromosome 3"/>
</dbReference>
<dbReference type="GO" id="GO:0003723">
    <property type="term" value="F:RNA binding"/>
    <property type="evidence" value="ECO:0007669"/>
    <property type="project" value="InterPro"/>
</dbReference>
<dbReference type="GO" id="GO:0016925">
    <property type="term" value="P:protein sumoylation"/>
    <property type="evidence" value="ECO:0007669"/>
    <property type="project" value="UniProtKB-ARBA"/>
</dbReference>
<evidence type="ECO:0000259" key="9">
    <source>
        <dbReference type="PROSITE" id="PS51044"/>
    </source>
</evidence>
<dbReference type="InterPro" id="IPR012337">
    <property type="entry name" value="RNaseH-like_sf"/>
</dbReference>
<dbReference type="PANTHER" id="PTHR47926">
    <property type="entry name" value="PENTATRICOPEPTIDE REPEAT-CONTAINING PROTEIN"/>
    <property type="match status" value="1"/>
</dbReference>
<keyword evidence="8" id="KW-0175">Coiled coil</keyword>
<evidence type="ECO:0000313" key="10">
    <source>
        <dbReference type="EMBL" id="CAE5967355.1"/>
    </source>
</evidence>
<sequence>MASASSSDGVAGRIQNASLVLVSDTNSTLADIRKAVAMMKNIAVQLEKENQTDKVKDLENSVAELLDLCSDCNHRSSAIQSVANRYQPGEQLTDFQKLLDDEFTKLKATPSSVPQNDHLMRQFREAVWNVHHAGEPMPGDDEEDIVMTSTQCPLLNMTCPLSGKPVTELADPVRSMDCRHVYEKAVILHYIVNNPNGNCPVAGCRGKLQNSKVICDAMLKFEIEEMRSLNKQSNRAEMDDPAHLEIFNHDCSKELPVAAADLERKKSQEFNFFLVIDLEGKVEILEFPVLILDAKTMEVVDLFHRFVRPTKMSEQAINKYIEGKYGEVGVDRVWHDTAIPFKQVVEEFEAWLAEHDLWTKDTDGALNDAAFITCGNWDIKTKIPEQCIVSNINLPPYFMEWINLKDIYLNFYGREARGMVSMMRQCGIKLMGSHHLGIDDTKNITRVVQRMLSEGAVLKITARRSKSNMRTVEFLFKNRIKEPLIAYKVFDNMPERNVVSWTALMSGHVLNGDLKGSLSLFTEMGRQGIYPNEFTFSTNLKACGLLNALEKGLQIHGFCLKIGFEMMVEVGNSLVDMYSKCGRVNEAEKVFRWMVGRSLISWNAMIAGYVHAGYGSRALATFGMMQEAKIKERPDEFTLTSLLKACSSTGMIYAGKQIHGFLVRSGFHCPSSATITGSLVDLYVKCGNLFSARKAFDQIKEKTMISWSSLILGYAQEGDFVEAMGLFKRLQELSSQIDSFVLSSIIGVFADFALLQQGKQMQALVVKLPSGLETSVSNSLVDMYLKCGLVDEAEKCFAEMQLKDVISWTVMITGYGKHGLGKKAVSIFNKMLRHNIEPDEVCYLAVLSACSHSGMIKEGEELFSKLLETQGIKPRVEHYACVVDLLGRAGRLKEAKHLIDTMPIKPNVGIWQTLLSLCRVHGDIELGKEVGKILLRIDGKNPANYVMMSNLYGQAGYWNEQGNARELGSIKGLQKEAGMSWVEIEREVHFFRSGEDSHPLTLVIQETLKEVERRLREELGYVYGLKHELHDIDDESKEENLRAHSEKLAIGLALATGGLNQKGKTIRVFKNLRVCVDCHEFIKGLSKITKIAYVVRDAVRFHSFEDGCCSCGDYW</sequence>
<dbReference type="InterPro" id="IPR011990">
    <property type="entry name" value="TPR-like_helical_dom_sf"/>
</dbReference>
<dbReference type="Pfam" id="PF11789">
    <property type="entry name" value="zf-Nse"/>
    <property type="match status" value="1"/>
</dbReference>
<dbReference type="Gene3D" id="3.30.420.10">
    <property type="entry name" value="Ribonuclease H-like superfamily/Ribonuclease H"/>
    <property type="match status" value="1"/>
</dbReference>
<dbReference type="InterPro" id="IPR013083">
    <property type="entry name" value="Znf_RING/FYVE/PHD"/>
</dbReference>
<dbReference type="FunFam" id="1.25.40.10:FF:002129">
    <property type="entry name" value="Putative pentatricopeptide repeat-containing protein At3g15130"/>
    <property type="match status" value="1"/>
</dbReference>
<dbReference type="FunFam" id="3.30.420.10:FF:000096">
    <property type="entry name" value="Uncharacterized exonuclease domain-containing protein At3g15140"/>
    <property type="match status" value="1"/>
</dbReference>
<dbReference type="InterPro" id="IPR004181">
    <property type="entry name" value="Znf_MIZ"/>
</dbReference>
<dbReference type="PROSITE" id="PS51044">
    <property type="entry name" value="ZF_SP_RING"/>
    <property type="match status" value="1"/>
</dbReference>
<dbReference type="CDD" id="cd06133">
    <property type="entry name" value="ERI-1_3'hExo_like"/>
    <property type="match status" value="1"/>
</dbReference>
<dbReference type="SMART" id="SM00479">
    <property type="entry name" value="EXOIII"/>
    <property type="match status" value="1"/>
</dbReference>
<dbReference type="Pfam" id="PF01535">
    <property type="entry name" value="PPR"/>
    <property type="match status" value="4"/>
</dbReference>
<accession>A0A8S1ZV05</accession>